<dbReference type="InParanoid" id="B3RME6"/>
<dbReference type="PROSITE" id="PS50297">
    <property type="entry name" value="ANK_REP_REGION"/>
    <property type="match status" value="6"/>
</dbReference>
<evidence type="ECO:0000256" key="2">
    <source>
        <dbReference type="ARBA" id="ARBA00023043"/>
    </source>
</evidence>
<feature type="repeat" description="ANK" evidence="3">
    <location>
        <begin position="368"/>
        <end position="400"/>
    </location>
</feature>
<evidence type="ECO:0000256" key="1">
    <source>
        <dbReference type="ARBA" id="ARBA00022737"/>
    </source>
</evidence>
<evidence type="ECO:0000313" key="5">
    <source>
        <dbReference type="Proteomes" id="UP000009022"/>
    </source>
</evidence>
<sequence>MMIQPLPNGSEETGDISLKVVRKNDDKISEKAEENDYDSSEVSFDPNYIKFIATPLKKSRSTLKRAATRNNLNIEISPVYKACQAGDLRNLKTFVRQADIKSKELSADLVNVVDESLFTPLHYAAIHNHADILAFLLSKGADIDAVGGCLSRTPLHMAVENNSLQSIRELISRDADMFITDEHNQHVVHIAAMQGNTETTKLILENLQQYSSTLINDVDDENMTALHHAADRCHYGVCQLLIEHGAKLAVVANEGSTCLHLAAYRLDLGIMELLLRTAENQGIKQFINMGDSDGKTVLEIAVELNHFEMTQLCLTYGADPAGDPIKSGDGPHQSRSKSLLHIVAINGHIEIAKLLVQYGVCLESADDKGRTAMHFAALGNHPHVIRYLHKQGLHIDIMDKNKVTPFLTALQRGYINMIRTLLNLGANIMHADINNRNCLHYAVNHQDISPLQLLFDRGAVSAINDKDRNGDTPLLVCIPNRNEQVSA</sequence>
<feature type="repeat" description="ANK" evidence="3">
    <location>
        <begin position="221"/>
        <end position="253"/>
    </location>
</feature>
<dbReference type="PANTHER" id="PTHR24198:SF165">
    <property type="entry name" value="ANKYRIN REPEAT-CONTAINING PROTEIN-RELATED"/>
    <property type="match status" value="1"/>
</dbReference>
<keyword evidence="1" id="KW-0677">Repeat</keyword>
<dbReference type="SUPFAM" id="SSF48403">
    <property type="entry name" value="Ankyrin repeat"/>
    <property type="match status" value="1"/>
</dbReference>
<dbReference type="eggNOG" id="KOG4177">
    <property type="taxonomic scope" value="Eukaryota"/>
</dbReference>
<reference evidence="4 5" key="1">
    <citation type="journal article" date="2008" name="Nature">
        <title>The Trichoplax genome and the nature of placozoans.</title>
        <authorList>
            <person name="Srivastava M."/>
            <person name="Begovic E."/>
            <person name="Chapman J."/>
            <person name="Putnam N.H."/>
            <person name="Hellsten U."/>
            <person name="Kawashima T."/>
            <person name="Kuo A."/>
            <person name="Mitros T."/>
            <person name="Salamov A."/>
            <person name="Carpenter M.L."/>
            <person name="Signorovitch A.Y."/>
            <person name="Moreno M.A."/>
            <person name="Kamm K."/>
            <person name="Grimwood J."/>
            <person name="Schmutz J."/>
            <person name="Shapiro H."/>
            <person name="Grigoriev I.V."/>
            <person name="Buss L.W."/>
            <person name="Schierwater B."/>
            <person name="Dellaporta S.L."/>
            <person name="Rokhsar D.S."/>
        </authorList>
    </citation>
    <scope>NUCLEOTIDE SEQUENCE [LARGE SCALE GENOMIC DNA]</scope>
    <source>
        <strain evidence="4 5">Grell-BS-1999</strain>
    </source>
</reference>
<gene>
    <name evidence="4" type="ORF">TRIADDRAFT_53926</name>
</gene>
<dbReference type="InterPro" id="IPR036770">
    <property type="entry name" value="Ankyrin_rpt-contain_sf"/>
</dbReference>
<dbReference type="PhylomeDB" id="B3RME6"/>
<feature type="repeat" description="ANK" evidence="3">
    <location>
        <begin position="150"/>
        <end position="182"/>
    </location>
</feature>
<name>B3RME6_TRIAD</name>
<evidence type="ECO:0000256" key="3">
    <source>
        <dbReference type="PROSITE-ProRule" id="PRU00023"/>
    </source>
</evidence>
<dbReference type="AlphaFoldDB" id="B3RME6"/>
<dbReference type="PROSITE" id="PS50088">
    <property type="entry name" value="ANK_REPEAT"/>
    <property type="match status" value="6"/>
</dbReference>
<dbReference type="KEGG" id="tad:TRIADDRAFT_53926"/>
<dbReference type="EMBL" id="DS985242">
    <property type="protein sequence ID" value="EDV27836.1"/>
    <property type="molecule type" value="Genomic_DNA"/>
</dbReference>
<protein>
    <submittedName>
        <fullName evidence="4">Uncharacterized protein</fullName>
    </submittedName>
</protein>
<accession>B3RME6</accession>
<dbReference type="STRING" id="10228.B3RME6"/>
<dbReference type="OMA" id="HIVAING"/>
<keyword evidence="2 3" id="KW-0040">ANK repeat</keyword>
<organism evidence="4 5">
    <name type="scientific">Trichoplax adhaerens</name>
    <name type="common">Trichoplax reptans</name>
    <dbReference type="NCBI Taxonomy" id="10228"/>
    <lineage>
        <taxon>Eukaryota</taxon>
        <taxon>Metazoa</taxon>
        <taxon>Placozoa</taxon>
        <taxon>Uniplacotomia</taxon>
        <taxon>Trichoplacea</taxon>
        <taxon>Trichoplacidae</taxon>
        <taxon>Trichoplax</taxon>
    </lineage>
</organism>
<dbReference type="RefSeq" id="XP_002109670.1">
    <property type="nucleotide sequence ID" value="XM_002109634.1"/>
</dbReference>
<dbReference type="PANTHER" id="PTHR24198">
    <property type="entry name" value="ANKYRIN REPEAT AND PROTEIN KINASE DOMAIN-CONTAINING PROTEIN"/>
    <property type="match status" value="1"/>
</dbReference>
<evidence type="ECO:0000313" key="4">
    <source>
        <dbReference type="EMBL" id="EDV27836.1"/>
    </source>
</evidence>
<dbReference type="OrthoDB" id="5983946at2759"/>
<feature type="repeat" description="ANK" evidence="3">
    <location>
        <begin position="335"/>
        <end position="367"/>
    </location>
</feature>
<proteinExistence type="predicted"/>
<dbReference type="Gene3D" id="1.25.40.20">
    <property type="entry name" value="Ankyrin repeat-containing domain"/>
    <property type="match status" value="3"/>
</dbReference>
<keyword evidence="5" id="KW-1185">Reference proteome</keyword>
<feature type="repeat" description="ANK" evidence="3">
    <location>
        <begin position="116"/>
        <end position="148"/>
    </location>
</feature>
<dbReference type="SMART" id="SM00248">
    <property type="entry name" value="ANK"/>
    <property type="match status" value="10"/>
</dbReference>
<dbReference type="CTD" id="6750885"/>
<dbReference type="GeneID" id="6750885"/>
<feature type="repeat" description="ANK" evidence="3">
    <location>
        <begin position="401"/>
        <end position="433"/>
    </location>
</feature>
<dbReference type="HOGENOM" id="CLU_560611_0_0_1"/>
<dbReference type="InterPro" id="IPR002110">
    <property type="entry name" value="Ankyrin_rpt"/>
</dbReference>
<dbReference type="Proteomes" id="UP000009022">
    <property type="component" value="Unassembled WGS sequence"/>
</dbReference>
<dbReference type="Pfam" id="PF12796">
    <property type="entry name" value="Ank_2"/>
    <property type="match status" value="4"/>
</dbReference>